<feature type="domain" description="TonB-dependent receptor plug" evidence="12">
    <location>
        <begin position="80"/>
        <end position="196"/>
    </location>
</feature>
<dbReference type="InterPro" id="IPR037066">
    <property type="entry name" value="Plug_dom_sf"/>
</dbReference>
<reference evidence="13 14" key="1">
    <citation type="submission" date="2020-03" db="EMBL/GenBank/DDBJ databases">
        <title>Genomic Encyclopedia of Type Strains, Phase IV (KMG-IV): sequencing the most valuable type-strain genomes for metagenomic binning, comparative biology and taxonomic classification.</title>
        <authorList>
            <person name="Goeker M."/>
        </authorList>
    </citation>
    <scope>NUCLEOTIDE SEQUENCE [LARGE SCALE GENOMIC DNA]</scope>
    <source>
        <strain evidence="13 14">DSM 27651</strain>
    </source>
</reference>
<evidence type="ECO:0000256" key="7">
    <source>
        <dbReference type="ARBA" id="ARBA00023237"/>
    </source>
</evidence>
<name>A0ABX0XMS2_9SPHN</name>
<keyword evidence="10" id="KW-0732">Signal</keyword>
<dbReference type="PANTHER" id="PTHR47234:SF2">
    <property type="entry name" value="TONB-DEPENDENT RECEPTOR"/>
    <property type="match status" value="1"/>
</dbReference>
<feature type="domain" description="TonB-dependent receptor-like beta-barrel" evidence="11">
    <location>
        <begin position="497"/>
        <end position="1063"/>
    </location>
</feature>
<evidence type="ECO:0000256" key="5">
    <source>
        <dbReference type="ARBA" id="ARBA00023077"/>
    </source>
</evidence>
<evidence type="ECO:0000256" key="9">
    <source>
        <dbReference type="RuleBase" id="RU003357"/>
    </source>
</evidence>
<comment type="caution">
    <text evidence="13">The sequence shown here is derived from an EMBL/GenBank/DDBJ whole genome shotgun (WGS) entry which is preliminary data.</text>
</comment>
<organism evidence="13 14">
    <name type="scientific">Sphingomonas jejuensis</name>
    <dbReference type="NCBI Taxonomy" id="904715"/>
    <lineage>
        <taxon>Bacteria</taxon>
        <taxon>Pseudomonadati</taxon>
        <taxon>Pseudomonadota</taxon>
        <taxon>Alphaproteobacteria</taxon>
        <taxon>Sphingomonadales</taxon>
        <taxon>Sphingomonadaceae</taxon>
        <taxon>Sphingomonas</taxon>
    </lineage>
</organism>
<keyword evidence="6 8" id="KW-0472">Membrane</keyword>
<keyword evidence="5 9" id="KW-0798">TonB box</keyword>
<dbReference type="Pfam" id="PF00593">
    <property type="entry name" value="TonB_dep_Rec_b-barrel"/>
    <property type="match status" value="1"/>
</dbReference>
<dbReference type="SUPFAM" id="SSF56935">
    <property type="entry name" value="Porins"/>
    <property type="match status" value="1"/>
</dbReference>
<keyword evidence="14" id="KW-1185">Reference proteome</keyword>
<evidence type="ECO:0000256" key="2">
    <source>
        <dbReference type="ARBA" id="ARBA00022448"/>
    </source>
</evidence>
<keyword evidence="7 8" id="KW-0998">Cell outer membrane</keyword>
<evidence type="ECO:0000259" key="11">
    <source>
        <dbReference type="Pfam" id="PF00593"/>
    </source>
</evidence>
<feature type="chain" id="PRO_5047268683" evidence="10">
    <location>
        <begin position="31"/>
        <end position="1097"/>
    </location>
</feature>
<dbReference type="InterPro" id="IPR036942">
    <property type="entry name" value="Beta-barrel_TonB_sf"/>
</dbReference>
<evidence type="ECO:0000259" key="12">
    <source>
        <dbReference type="Pfam" id="PF07715"/>
    </source>
</evidence>
<evidence type="ECO:0000313" key="14">
    <source>
        <dbReference type="Proteomes" id="UP000734218"/>
    </source>
</evidence>
<dbReference type="InterPro" id="IPR000531">
    <property type="entry name" value="Beta-barrel_TonB"/>
</dbReference>
<dbReference type="InterPro" id="IPR012910">
    <property type="entry name" value="Plug_dom"/>
</dbReference>
<protein>
    <submittedName>
        <fullName evidence="13">Outer membrane receptor protein involved in Fe transport</fullName>
    </submittedName>
</protein>
<evidence type="ECO:0000256" key="10">
    <source>
        <dbReference type="SAM" id="SignalP"/>
    </source>
</evidence>
<dbReference type="Gene3D" id="2.40.170.20">
    <property type="entry name" value="TonB-dependent receptor, beta-barrel domain"/>
    <property type="match status" value="1"/>
</dbReference>
<sequence>MELRRLMASSALRSSLIVGVSLAAAAPAFAQGGISAPDNSTAIQETCLPNSTRPECLTDTDNETGDAIVITGSRIRGANIDSPVPVTAVAGEEIFQQGQTSIGDVLNDLPQLRSTFAQQNPGAGVGIAGLNLLDLRGLGTVRTLVLVNGRRHVPADILNNASSPDVNTIPTDLVERIDVLTGGNSALYGSDAIAGVVNFVLRRDFEGIQVRGNVGITEDGFGGNQYVSLMSGFNFADGRGNVTAHAEYSRQDRIYASDIPDFQRVDGFATVDADSAGLPSGSDGFPDAVFVRDIRSATNHRYGLVAIPQLNASPRCGQGTLANNGPTNTAGVAYHCNYIFDANGRLQAQTGTRFGTGPGGTFIGGNGQTGREGTQLSILPFIERYNTNLLARFEFAPELEAFLEAKFTRINSVGNQLGPTFLNNSTGSLGNDNRIDPRLDNPFLNATDRATIANAILTSGCGYNLGTALGTVQCRALTAAERTAVANGSYRFLFARNLTDTEDRDERFRRDTYRVVAGLRGTFNEDWSYEISGNYGRFEETVDMRGFVNRQRFLLSLDAGINPATGQIQCRAQFDPTAARGAPGYVNSAATLAADIAACVPYNPFGAGNNQAAAAYFRLPITNRSSIEQVDVLGFVSGDLSQLFELPGGPIAFALGGEYRREEANNNSDVAAETGISNSVFLGDVSGAVLEVKEAFGEIRVPILADTPFFEELSISGAGRISDYTGAVGTVYTYNAGVNWAPFRDIRFRGVYGRAVRAPNVSEAAFPAVPNFSNGFVDPCNVNAIGNNPVRSTNCQADLTAAQLANLQQAGYSLPVISGSNADLEEERSDSYTVGAVFTPTFVPGLSLSVDYFDITVNNVIVTLGAQAIVNACYDAPGFNSPLCSVFQRNRGTGAGPQGELPGQILGNTLVQGPQNFAKRKRRGIDTELVYRTNVTNDVRLGTRFRYTHNLQNSNFENPTDPDFENRLLQEIGDPQDEFVWDVDVTLNDAVTLGYQMRYIGPMYLTTWESFNPLNGLPPLNADAFDTQKYPSVLYHDLRADFRVGEVEQTGQSINFYVGVDNLTERQPPFGTTATGAGTAIYNIRGRSYYAGFRARF</sequence>
<proteinExistence type="inferred from homology"/>
<keyword evidence="2 8" id="KW-0813">Transport</keyword>
<gene>
    <name evidence="13" type="ORF">GGR88_001510</name>
</gene>
<evidence type="ECO:0000256" key="3">
    <source>
        <dbReference type="ARBA" id="ARBA00022452"/>
    </source>
</evidence>
<dbReference type="EMBL" id="JAATJE010000001">
    <property type="protein sequence ID" value="NJC34036.1"/>
    <property type="molecule type" value="Genomic_DNA"/>
</dbReference>
<evidence type="ECO:0000256" key="4">
    <source>
        <dbReference type="ARBA" id="ARBA00022692"/>
    </source>
</evidence>
<comment type="subcellular location">
    <subcellularLocation>
        <location evidence="1 8">Cell outer membrane</location>
        <topology evidence="1 8">Multi-pass membrane protein</topology>
    </subcellularLocation>
</comment>
<feature type="signal peptide" evidence="10">
    <location>
        <begin position="1"/>
        <end position="30"/>
    </location>
</feature>
<accession>A0ABX0XMS2</accession>
<evidence type="ECO:0000256" key="1">
    <source>
        <dbReference type="ARBA" id="ARBA00004571"/>
    </source>
</evidence>
<dbReference type="Pfam" id="PF07715">
    <property type="entry name" value="Plug"/>
    <property type="match status" value="1"/>
</dbReference>
<comment type="similarity">
    <text evidence="8 9">Belongs to the TonB-dependent receptor family.</text>
</comment>
<keyword evidence="4 8" id="KW-0812">Transmembrane</keyword>
<keyword evidence="3 8" id="KW-1134">Transmembrane beta strand</keyword>
<keyword evidence="13" id="KW-0675">Receptor</keyword>
<dbReference type="RefSeq" id="WP_245196464.1">
    <property type="nucleotide sequence ID" value="NZ_JAATJE010000001.1"/>
</dbReference>
<dbReference type="InterPro" id="IPR039426">
    <property type="entry name" value="TonB-dep_rcpt-like"/>
</dbReference>
<evidence type="ECO:0000256" key="8">
    <source>
        <dbReference type="PROSITE-ProRule" id="PRU01360"/>
    </source>
</evidence>
<evidence type="ECO:0000313" key="13">
    <source>
        <dbReference type="EMBL" id="NJC34036.1"/>
    </source>
</evidence>
<evidence type="ECO:0000256" key="6">
    <source>
        <dbReference type="ARBA" id="ARBA00023136"/>
    </source>
</evidence>
<dbReference type="PROSITE" id="PS52016">
    <property type="entry name" value="TONB_DEPENDENT_REC_3"/>
    <property type="match status" value="1"/>
</dbReference>
<dbReference type="PANTHER" id="PTHR47234">
    <property type="match status" value="1"/>
</dbReference>
<dbReference type="Gene3D" id="2.170.130.10">
    <property type="entry name" value="TonB-dependent receptor, plug domain"/>
    <property type="match status" value="1"/>
</dbReference>
<dbReference type="Proteomes" id="UP000734218">
    <property type="component" value="Unassembled WGS sequence"/>
</dbReference>